<dbReference type="Gene3D" id="2.130.10.10">
    <property type="entry name" value="YVTN repeat-like/Quinoprotein amine dehydrogenase"/>
    <property type="match status" value="1"/>
</dbReference>
<gene>
    <name evidence="3" type="ORF">GYMLUDRAFT_250274</name>
</gene>
<dbReference type="SUPFAM" id="SSF50978">
    <property type="entry name" value="WD40 repeat-like"/>
    <property type="match status" value="1"/>
</dbReference>
<dbReference type="PROSITE" id="PS50294">
    <property type="entry name" value="WD_REPEATS_REGION"/>
    <property type="match status" value="1"/>
</dbReference>
<dbReference type="PANTHER" id="PTHR19879">
    <property type="entry name" value="TRANSCRIPTION INITIATION FACTOR TFIID"/>
    <property type="match status" value="1"/>
</dbReference>
<proteinExistence type="predicted"/>
<dbReference type="InterPro" id="IPR015943">
    <property type="entry name" value="WD40/YVTN_repeat-like_dom_sf"/>
</dbReference>
<feature type="compositionally biased region" description="Polar residues" evidence="2">
    <location>
        <begin position="83"/>
        <end position="93"/>
    </location>
</feature>
<accession>A0A0D0C6V0</accession>
<feature type="region of interest" description="Disordered" evidence="2">
    <location>
        <begin position="59"/>
        <end position="118"/>
    </location>
</feature>
<evidence type="ECO:0000256" key="2">
    <source>
        <dbReference type="SAM" id="MobiDB-lite"/>
    </source>
</evidence>
<evidence type="ECO:0000313" key="3">
    <source>
        <dbReference type="EMBL" id="KIK53572.1"/>
    </source>
</evidence>
<sequence>MESHTACIGSVAFSSNGSKVISSADDRIVRLWNAITREQEIIVTGHNDMVYSVAFSPDAAHAENEPPPSTDPASAIAKVGSTDEVQSQVQPNTVIGDETNAGHSNIPAKNIGNQPNPMSSKILTVDNVGSESKMSSVCKASLEIWKTLHKLTEVIEPLLDGTPFKGPISLFNVISKAAEGLKRINASSLLGEVVLFIVKINAEL</sequence>
<feature type="repeat" description="WD" evidence="1">
    <location>
        <begin position="1"/>
        <end position="33"/>
    </location>
</feature>
<dbReference type="EMBL" id="KN834827">
    <property type="protein sequence ID" value="KIK53572.1"/>
    <property type="molecule type" value="Genomic_DNA"/>
</dbReference>
<organism evidence="3 4">
    <name type="scientific">Collybiopsis luxurians FD-317 M1</name>
    <dbReference type="NCBI Taxonomy" id="944289"/>
    <lineage>
        <taxon>Eukaryota</taxon>
        <taxon>Fungi</taxon>
        <taxon>Dikarya</taxon>
        <taxon>Basidiomycota</taxon>
        <taxon>Agaricomycotina</taxon>
        <taxon>Agaricomycetes</taxon>
        <taxon>Agaricomycetidae</taxon>
        <taxon>Agaricales</taxon>
        <taxon>Marasmiineae</taxon>
        <taxon>Omphalotaceae</taxon>
        <taxon>Collybiopsis</taxon>
        <taxon>Collybiopsis luxurians</taxon>
    </lineage>
</organism>
<dbReference type="HOGENOM" id="CLU_1343392_0_0_1"/>
<reference evidence="3 4" key="1">
    <citation type="submission" date="2014-04" db="EMBL/GenBank/DDBJ databases">
        <title>Evolutionary Origins and Diversification of the Mycorrhizal Mutualists.</title>
        <authorList>
            <consortium name="DOE Joint Genome Institute"/>
            <consortium name="Mycorrhizal Genomics Consortium"/>
            <person name="Kohler A."/>
            <person name="Kuo A."/>
            <person name="Nagy L.G."/>
            <person name="Floudas D."/>
            <person name="Copeland A."/>
            <person name="Barry K.W."/>
            <person name="Cichocki N."/>
            <person name="Veneault-Fourrey C."/>
            <person name="LaButti K."/>
            <person name="Lindquist E.A."/>
            <person name="Lipzen A."/>
            <person name="Lundell T."/>
            <person name="Morin E."/>
            <person name="Murat C."/>
            <person name="Riley R."/>
            <person name="Ohm R."/>
            <person name="Sun H."/>
            <person name="Tunlid A."/>
            <person name="Henrissat B."/>
            <person name="Grigoriev I.V."/>
            <person name="Hibbett D.S."/>
            <person name="Martin F."/>
        </authorList>
    </citation>
    <scope>NUCLEOTIDE SEQUENCE [LARGE SCALE GENOMIC DNA]</scope>
    <source>
        <strain evidence="3 4">FD-317 M1</strain>
    </source>
</reference>
<dbReference type="PANTHER" id="PTHR19879:SF9">
    <property type="entry name" value="TRANSCRIPTION INITIATION FACTOR TFIID SUBUNIT 5"/>
    <property type="match status" value="1"/>
</dbReference>
<evidence type="ECO:0000256" key="1">
    <source>
        <dbReference type="PROSITE-ProRule" id="PRU00221"/>
    </source>
</evidence>
<protein>
    <submittedName>
        <fullName evidence="3">Uncharacterized protein</fullName>
    </submittedName>
</protein>
<dbReference type="Proteomes" id="UP000053593">
    <property type="component" value="Unassembled WGS sequence"/>
</dbReference>
<dbReference type="InterPro" id="IPR036322">
    <property type="entry name" value="WD40_repeat_dom_sf"/>
</dbReference>
<dbReference type="Pfam" id="PF00400">
    <property type="entry name" value="WD40"/>
    <property type="match status" value="2"/>
</dbReference>
<name>A0A0D0C6V0_9AGAR</name>
<keyword evidence="4" id="KW-1185">Reference proteome</keyword>
<dbReference type="InterPro" id="IPR001680">
    <property type="entry name" value="WD40_rpt"/>
</dbReference>
<dbReference type="AlphaFoldDB" id="A0A0D0C6V0"/>
<keyword evidence="1" id="KW-0853">WD repeat</keyword>
<evidence type="ECO:0000313" key="4">
    <source>
        <dbReference type="Proteomes" id="UP000053593"/>
    </source>
</evidence>
<dbReference type="PROSITE" id="PS50082">
    <property type="entry name" value="WD_REPEATS_2"/>
    <property type="match status" value="1"/>
</dbReference>